<evidence type="ECO:0000256" key="10">
    <source>
        <dbReference type="PROSITE-ProRule" id="PRU10141"/>
    </source>
</evidence>
<proteinExistence type="inferred from homology"/>
<dbReference type="InterPro" id="IPR001245">
    <property type="entry name" value="Ser-Thr/Tyr_kinase_cat_dom"/>
</dbReference>
<comment type="catalytic activity">
    <reaction evidence="9">
        <text>L-seryl-[protein] + ATP = O-phospho-L-seryl-[protein] + ADP + H(+)</text>
        <dbReference type="Rhea" id="RHEA:17989"/>
        <dbReference type="Rhea" id="RHEA-COMP:9863"/>
        <dbReference type="Rhea" id="RHEA-COMP:11604"/>
        <dbReference type="ChEBI" id="CHEBI:15378"/>
        <dbReference type="ChEBI" id="CHEBI:29999"/>
        <dbReference type="ChEBI" id="CHEBI:30616"/>
        <dbReference type="ChEBI" id="CHEBI:83421"/>
        <dbReference type="ChEBI" id="CHEBI:456216"/>
        <dbReference type="EC" id="2.7.11.1"/>
    </reaction>
</comment>
<evidence type="ECO:0000256" key="7">
    <source>
        <dbReference type="ARBA" id="ARBA00022840"/>
    </source>
</evidence>
<dbReference type="OrthoDB" id="248923at2759"/>
<evidence type="ECO:0000256" key="8">
    <source>
        <dbReference type="ARBA" id="ARBA00047899"/>
    </source>
</evidence>
<feature type="domain" description="Protein kinase" evidence="12">
    <location>
        <begin position="20"/>
        <end position="283"/>
    </location>
</feature>
<evidence type="ECO:0000256" key="2">
    <source>
        <dbReference type="ARBA" id="ARBA00012513"/>
    </source>
</evidence>
<organism evidence="13 14">
    <name type="scientific">Giardia duodenalis assemblage B</name>
    <dbReference type="NCBI Taxonomy" id="1394984"/>
    <lineage>
        <taxon>Eukaryota</taxon>
        <taxon>Metamonada</taxon>
        <taxon>Diplomonadida</taxon>
        <taxon>Hexamitidae</taxon>
        <taxon>Giardiinae</taxon>
        <taxon>Giardia</taxon>
    </lineage>
</organism>
<keyword evidence="6 13" id="KW-0418">Kinase</keyword>
<evidence type="ECO:0000256" key="3">
    <source>
        <dbReference type="ARBA" id="ARBA00022527"/>
    </source>
</evidence>
<keyword evidence="4" id="KW-0808">Transferase</keyword>
<dbReference type="GO" id="GO:0004674">
    <property type="term" value="F:protein serine/threonine kinase activity"/>
    <property type="evidence" value="ECO:0007669"/>
    <property type="project" value="UniProtKB-KW"/>
</dbReference>
<evidence type="ECO:0000256" key="11">
    <source>
        <dbReference type="RuleBase" id="RU000304"/>
    </source>
</evidence>
<reference evidence="13 14" key="1">
    <citation type="journal article" date="2015" name="Mol. Biochem. Parasitol.">
        <title>Identification of polymorphic genes for use in assemblage B genotyping assays through comparative genomics of multiple assemblage B Giardia duodenalis isolates.</title>
        <authorList>
            <person name="Wielinga C."/>
            <person name="Thompson R.C."/>
            <person name="Monis P."/>
            <person name="Ryan U."/>
        </authorList>
    </citation>
    <scope>NUCLEOTIDE SEQUENCE [LARGE SCALE GENOMIC DNA]</scope>
    <source>
        <strain evidence="13 14">BAH15c1</strain>
    </source>
</reference>
<sequence>MHIPGLNLILEGLLSLMNRYIKNRILGRGSYGVAWLAKDIKNGTNVVIKELALSQLPASERERALKEANLLSQLSHPNIVSYRQSFLENGALNIVTEYADKGDLQSFVRGVTPLEESFIIGIAVEILKALIYLHSHNVIHRDVKPANIFLSQSIGSSEEGGNNFHVMLGDFGIAKVLGESPFAMTLVGTPYYLSPELISKHLYSTKSDIWSLGVTLYELAAQKRPFTGKTIVSVAMKIVESKCDPLPNKYSKPFCDTIYKLLTKEEERRPTAAEALALFNTLIIDRQSANTTSQYRFSLTPIVLNNGYTRVIHAELTQRYKQLYQEAQNAVGREVLDKSLHSIIKLVLADPSVERIHTAVAQYFSAKSAGADIITDLVVCIIHSWMNTGSLTPKIEHIILYQKLALAQSIEAIPLKDANAFGGIC</sequence>
<evidence type="ECO:0000313" key="14">
    <source>
        <dbReference type="Proteomes" id="UP000070089"/>
    </source>
</evidence>
<dbReference type="InterPro" id="IPR008271">
    <property type="entry name" value="Ser/Thr_kinase_AS"/>
</dbReference>
<dbReference type="PROSITE" id="PS50011">
    <property type="entry name" value="PROTEIN_KINASE_DOM"/>
    <property type="match status" value="1"/>
</dbReference>
<dbReference type="InterPro" id="IPR000719">
    <property type="entry name" value="Prot_kinase_dom"/>
</dbReference>
<keyword evidence="3 11" id="KW-0723">Serine/threonine-protein kinase</keyword>
<dbReference type="InterPro" id="IPR017441">
    <property type="entry name" value="Protein_kinase_ATP_BS"/>
</dbReference>
<dbReference type="SUPFAM" id="SSF56112">
    <property type="entry name" value="Protein kinase-like (PK-like)"/>
    <property type="match status" value="1"/>
</dbReference>
<keyword evidence="7 10" id="KW-0067">ATP-binding</keyword>
<evidence type="ECO:0000256" key="1">
    <source>
        <dbReference type="ARBA" id="ARBA00010886"/>
    </source>
</evidence>
<comment type="similarity">
    <text evidence="1">Belongs to the protein kinase superfamily. NEK Ser/Thr protein kinase family. NIMA subfamily.</text>
</comment>
<dbReference type="CDD" id="cd08215">
    <property type="entry name" value="STKc_Nek"/>
    <property type="match status" value="1"/>
</dbReference>
<dbReference type="FunFam" id="3.30.200.20:FF:000097">
    <property type="entry name" value="Probable serine/threonine-protein kinase nek1"/>
    <property type="match status" value="1"/>
</dbReference>
<keyword evidence="5 10" id="KW-0547">Nucleotide-binding</keyword>
<dbReference type="InterPro" id="IPR051131">
    <property type="entry name" value="NEK_Ser/Thr_kinase_NIMA"/>
</dbReference>
<name>A0A132NT35_GIAIN</name>
<dbReference type="Pfam" id="PF00069">
    <property type="entry name" value="Pkinase"/>
    <property type="match status" value="1"/>
</dbReference>
<dbReference type="AlphaFoldDB" id="A0A132NT35"/>
<dbReference type="PROSITE" id="PS00107">
    <property type="entry name" value="PROTEIN_KINASE_ATP"/>
    <property type="match status" value="1"/>
</dbReference>
<dbReference type="PANTHER" id="PTHR44899">
    <property type="entry name" value="CAMK FAMILY PROTEIN KINASE"/>
    <property type="match status" value="1"/>
</dbReference>
<dbReference type="Gene3D" id="1.10.510.10">
    <property type="entry name" value="Transferase(Phosphotransferase) domain 1"/>
    <property type="match status" value="1"/>
</dbReference>
<gene>
    <name evidence="13" type="ORF">QR46_2790</name>
</gene>
<evidence type="ECO:0000259" key="12">
    <source>
        <dbReference type="PROSITE" id="PS50011"/>
    </source>
</evidence>
<dbReference type="Gene3D" id="3.30.200.20">
    <property type="entry name" value="Phosphorylase Kinase, domain 1"/>
    <property type="match status" value="1"/>
</dbReference>
<dbReference type="InterPro" id="IPR011009">
    <property type="entry name" value="Kinase-like_dom_sf"/>
</dbReference>
<dbReference type="SMART" id="SM00220">
    <property type="entry name" value="S_TKc"/>
    <property type="match status" value="1"/>
</dbReference>
<feature type="binding site" evidence="10">
    <location>
        <position position="49"/>
    </location>
    <ligand>
        <name>ATP</name>
        <dbReference type="ChEBI" id="CHEBI:30616"/>
    </ligand>
</feature>
<protein>
    <recommendedName>
        <fullName evidence="2">non-specific serine/threonine protein kinase</fullName>
        <ecNumber evidence="2">2.7.11.1</ecNumber>
    </recommendedName>
</protein>
<accession>A0A132NT35</accession>
<dbReference type="EMBL" id="JXTI01000078">
    <property type="protein sequence ID" value="KWX13217.1"/>
    <property type="molecule type" value="Genomic_DNA"/>
</dbReference>
<dbReference type="Proteomes" id="UP000070089">
    <property type="component" value="Unassembled WGS sequence"/>
</dbReference>
<evidence type="ECO:0000256" key="5">
    <source>
        <dbReference type="ARBA" id="ARBA00022741"/>
    </source>
</evidence>
<dbReference type="PRINTS" id="PR00109">
    <property type="entry name" value="TYRKINASE"/>
</dbReference>
<dbReference type="EC" id="2.7.11.1" evidence="2"/>
<dbReference type="PANTHER" id="PTHR44899:SF3">
    <property type="entry name" value="SERINE_THREONINE-PROTEIN KINASE NEK1"/>
    <property type="match status" value="1"/>
</dbReference>
<evidence type="ECO:0000256" key="9">
    <source>
        <dbReference type="ARBA" id="ARBA00048679"/>
    </source>
</evidence>
<comment type="caution">
    <text evidence="13">The sequence shown here is derived from an EMBL/GenBank/DDBJ whole genome shotgun (WGS) entry which is preliminary data.</text>
</comment>
<evidence type="ECO:0000256" key="6">
    <source>
        <dbReference type="ARBA" id="ARBA00022777"/>
    </source>
</evidence>
<dbReference type="VEuPathDB" id="GiardiaDB:QR46_2790"/>
<evidence type="ECO:0000313" key="13">
    <source>
        <dbReference type="EMBL" id="KWX13217.1"/>
    </source>
</evidence>
<dbReference type="PROSITE" id="PS00108">
    <property type="entry name" value="PROTEIN_KINASE_ST"/>
    <property type="match status" value="1"/>
</dbReference>
<comment type="catalytic activity">
    <reaction evidence="8">
        <text>L-threonyl-[protein] + ATP = O-phospho-L-threonyl-[protein] + ADP + H(+)</text>
        <dbReference type="Rhea" id="RHEA:46608"/>
        <dbReference type="Rhea" id="RHEA-COMP:11060"/>
        <dbReference type="Rhea" id="RHEA-COMP:11605"/>
        <dbReference type="ChEBI" id="CHEBI:15378"/>
        <dbReference type="ChEBI" id="CHEBI:30013"/>
        <dbReference type="ChEBI" id="CHEBI:30616"/>
        <dbReference type="ChEBI" id="CHEBI:61977"/>
        <dbReference type="ChEBI" id="CHEBI:456216"/>
        <dbReference type="EC" id="2.7.11.1"/>
    </reaction>
</comment>
<dbReference type="GO" id="GO:0005524">
    <property type="term" value="F:ATP binding"/>
    <property type="evidence" value="ECO:0007669"/>
    <property type="project" value="UniProtKB-UniRule"/>
</dbReference>
<evidence type="ECO:0000256" key="4">
    <source>
        <dbReference type="ARBA" id="ARBA00022679"/>
    </source>
</evidence>